<keyword evidence="4" id="KW-1185">Reference proteome</keyword>
<sequence length="143" mass="15916">MWRDSLEDLETGPWRPPASPAALHTIETALGRPLPPTLRSLLLETDGIEGPYGEDVVWPAERILNDNVAFRTSPELRSLYRPFDPLLFFGDNGGGDQFALVRAPEGDGVHVWDHETDERSLVAADLATYLREALGSGGEDWYR</sequence>
<dbReference type="EMBL" id="CP108341">
    <property type="protein sequence ID" value="WTW29128.1"/>
    <property type="molecule type" value="Genomic_DNA"/>
</dbReference>
<evidence type="ECO:0000313" key="3">
    <source>
        <dbReference type="EMBL" id="WTW29128.1"/>
    </source>
</evidence>
<gene>
    <name evidence="3" type="ORF">OHU35_25085</name>
</gene>
<feature type="domain" description="Knr4/Smi1-like" evidence="2">
    <location>
        <begin position="17"/>
        <end position="132"/>
    </location>
</feature>
<feature type="region of interest" description="Disordered" evidence="1">
    <location>
        <begin position="1"/>
        <end position="20"/>
    </location>
</feature>
<name>A0ABZ1MPS1_STREF</name>
<protein>
    <submittedName>
        <fullName evidence="3">SMI1/KNR4 family protein</fullName>
    </submittedName>
</protein>
<dbReference type="Proteomes" id="UP001621512">
    <property type="component" value="Chromosome"/>
</dbReference>
<dbReference type="SUPFAM" id="SSF160631">
    <property type="entry name" value="SMI1/KNR4-like"/>
    <property type="match status" value="1"/>
</dbReference>
<proteinExistence type="predicted"/>
<evidence type="ECO:0000259" key="2">
    <source>
        <dbReference type="SMART" id="SM00860"/>
    </source>
</evidence>
<accession>A0ABZ1MPS1</accession>
<dbReference type="InterPro" id="IPR018958">
    <property type="entry name" value="Knr4/Smi1-like_dom"/>
</dbReference>
<dbReference type="SMART" id="SM00860">
    <property type="entry name" value="SMI1_KNR4"/>
    <property type="match status" value="1"/>
</dbReference>
<evidence type="ECO:0000313" key="4">
    <source>
        <dbReference type="Proteomes" id="UP001621512"/>
    </source>
</evidence>
<reference evidence="3 4" key="1">
    <citation type="submission" date="2022-10" db="EMBL/GenBank/DDBJ databases">
        <title>The complete genomes of actinobacterial strains from the NBC collection.</title>
        <authorList>
            <person name="Joergensen T.S."/>
            <person name="Alvarez Arevalo M."/>
            <person name="Sterndorff E.B."/>
            <person name="Faurdal D."/>
            <person name="Vuksanovic O."/>
            <person name="Mourched A.-S."/>
            <person name="Charusanti P."/>
            <person name="Shaw S."/>
            <person name="Blin K."/>
            <person name="Weber T."/>
        </authorList>
    </citation>
    <scope>NUCLEOTIDE SEQUENCE [LARGE SCALE GENOMIC DNA]</scope>
    <source>
        <strain evidence="3 4">NBC_00017</strain>
    </source>
</reference>
<dbReference type="Pfam" id="PF09346">
    <property type="entry name" value="SMI1_KNR4"/>
    <property type="match status" value="1"/>
</dbReference>
<dbReference type="RefSeq" id="WP_405506961.1">
    <property type="nucleotide sequence ID" value="NZ_CP108341.1"/>
</dbReference>
<evidence type="ECO:0000256" key="1">
    <source>
        <dbReference type="SAM" id="MobiDB-lite"/>
    </source>
</evidence>
<organism evidence="3 4">
    <name type="scientific">Streptomyces purpurascens</name>
    <dbReference type="NCBI Taxonomy" id="1924"/>
    <lineage>
        <taxon>Bacteria</taxon>
        <taxon>Bacillati</taxon>
        <taxon>Actinomycetota</taxon>
        <taxon>Actinomycetes</taxon>
        <taxon>Kitasatosporales</taxon>
        <taxon>Streptomycetaceae</taxon>
        <taxon>Streptomyces</taxon>
    </lineage>
</organism>
<dbReference type="Gene3D" id="3.40.1580.10">
    <property type="entry name" value="SMI1/KNR4-like"/>
    <property type="match status" value="1"/>
</dbReference>
<dbReference type="InterPro" id="IPR037883">
    <property type="entry name" value="Knr4/Smi1-like_sf"/>
</dbReference>